<name>J3MW38_ORYBR</name>
<proteinExistence type="predicted"/>
<protein>
    <submittedName>
        <fullName evidence="1">Uncharacterized protein</fullName>
    </submittedName>
</protein>
<dbReference type="Gramene" id="OB09G12170.1">
    <property type="protein sequence ID" value="OB09G12170.1"/>
    <property type="gene ID" value="OB09G12170"/>
</dbReference>
<accession>J3MW38</accession>
<reference evidence="1" key="1">
    <citation type="journal article" date="2013" name="Nat. Commun.">
        <title>Whole-genome sequencing of Oryza brachyantha reveals mechanisms underlying Oryza genome evolution.</title>
        <authorList>
            <person name="Chen J."/>
            <person name="Huang Q."/>
            <person name="Gao D."/>
            <person name="Wang J."/>
            <person name="Lang Y."/>
            <person name="Liu T."/>
            <person name="Li B."/>
            <person name="Bai Z."/>
            <person name="Luis Goicoechea J."/>
            <person name="Liang C."/>
            <person name="Chen C."/>
            <person name="Zhang W."/>
            <person name="Sun S."/>
            <person name="Liao Y."/>
            <person name="Zhang X."/>
            <person name="Yang L."/>
            <person name="Song C."/>
            <person name="Wang M."/>
            <person name="Shi J."/>
            <person name="Liu G."/>
            <person name="Liu J."/>
            <person name="Zhou H."/>
            <person name="Zhou W."/>
            <person name="Yu Q."/>
            <person name="An N."/>
            <person name="Chen Y."/>
            <person name="Cai Q."/>
            <person name="Wang B."/>
            <person name="Liu B."/>
            <person name="Min J."/>
            <person name="Huang Y."/>
            <person name="Wu H."/>
            <person name="Li Z."/>
            <person name="Zhang Y."/>
            <person name="Yin Y."/>
            <person name="Song W."/>
            <person name="Jiang J."/>
            <person name="Jackson S.A."/>
            <person name="Wing R.A."/>
            <person name="Wang J."/>
            <person name="Chen M."/>
        </authorList>
    </citation>
    <scope>NUCLEOTIDE SEQUENCE [LARGE SCALE GENOMIC DNA]</scope>
    <source>
        <strain evidence="1">cv. IRGC 101232</strain>
    </source>
</reference>
<evidence type="ECO:0000313" key="1">
    <source>
        <dbReference type="EnsemblPlants" id="OB09G12170.1"/>
    </source>
</evidence>
<dbReference type="HOGENOM" id="CLU_1930787_0_0_1"/>
<sequence length="131" mass="15027">MHKMILSINLAREDKSITKVSTTCGYFTCKCLHGISASNHVTTINSHSVCMVCLMLVPSIWRVPSHAIVLICFQQKKRACHNTWQNAQGYQAKRYICNISFHGQLYMLFTHVQGTTICNHLVIKETNEHRY</sequence>
<dbReference type="Proteomes" id="UP000006038">
    <property type="component" value="Chromosome 9"/>
</dbReference>
<dbReference type="AlphaFoldDB" id="J3MW38"/>
<keyword evidence="2" id="KW-1185">Reference proteome</keyword>
<organism evidence="1">
    <name type="scientific">Oryza brachyantha</name>
    <name type="common">malo sina</name>
    <dbReference type="NCBI Taxonomy" id="4533"/>
    <lineage>
        <taxon>Eukaryota</taxon>
        <taxon>Viridiplantae</taxon>
        <taxon>Streptophyta</taxon>
        <taxon>Embryophyta</taxon>
        <taxon>Tracheophyta</taxon>
        <taxon>Spermatophyta</taxon>
        <taxon>Magnoliopsida</taxon>
        <taxon>Liliopsida</taxon>
        <taxon>Poales</taxon>
        <taxon>Poaceae</taxon>
        <taxon>BOP clade</taxon>
        <taxon>Oryzoideae</taxon>
        <taxon>Oryzeae</taxon>
        <taxon>Oryzinae</taxon>
        <taxon>Oryza</taxon>
    </lineage>
</organism>
<evidence type="ECO:0000313" key="2">
    <source>
        <dbReference type="Proteomes" id="UP000006038"/>
    </source>
</evidence>
<reference evidence="1" key="2">
    <citation type="submission" date="2013-04" db="UniProtKB">
        <authorList>
            <consortium name="EnsemblPlants"/>
        </authorList>
    </citation>
    <scope>IDENTIFICATION</scope>
</reference>
<dbReference type="EnsemblPlants" id="OB09G12170.1">
    <property type="protein sequence ID" value="OB09G12170.1"/>
    <property type="gene ID" value="OB09G12170"/>
</dbReference>